<evidence type="ECO:0000313" key="10">
    <source>
        <dbReference type="Proteomes" id="UP000030598"/>
    </source>
</evidence>
<evidence type="ECO:0000256" key="1">
    <source>
        <dbReference type="ARBA" id="ARBA00022448"/>
    </source>
</evidence>
<keyword evidence="4 8" id="KW-0618">Plastoquinone</keyword>
<dbReference type="GO" id="GO:0016655">
    <property type="term" value="F:oxidoreductase activity, acting on NAD(P)H, quinone or similar compound as acceptor"/>
    <property type="evidence" value="ECO:0007669"/>
    <property type="project" value="UniProtKB-UniRule"/>
</dbReference>
<keyword evidence="2 8" id="KW-0874">Quinone</keyword>
<keyword evidence="3 8" id="KW-0521">NADP</keyword>
<comment type="subunit">
    <text evidence="8">NDH-1 can be composed of about 15 different subunits; different subcomplexes with different compositions have been identified which probably have different functions.</text>
</comment>
<dbReference type="GO" id="GO:0048038">
    <property type="term" value="F:quinone binding"/>
    <property type="evidence" value="ECO:0007669"/>
    <property type="project" value="UniProtKB-KW"/>
</dbReference>
<comment type="caution">
    <text evidence="9">The sequence shown here is derived from an EMBL/GenBank/DDBJ whole genome shotgun (WGS) entry which is preliminary data.</text>
</comment>
<evidence type="ECO:0000256" key="8">
    <source>
        <dbReference type="HAMAP-Rule" id="MF_01354"/>
    </source>
</evidence>
<keyword evidence="5 8" id="KW-1278">Translocase</keyword>
<keyword evidence="1 8" id="KW-0813">Transport</keyword>
<evidence type="ECO:0000313" key="9">
    <source>
        <dbReference type="EMBL" id="KGF88359.1"/>
    </source>
</evidence>
<evidence type="ECO:0000256" key="3">
    <source>
        <dbReference type="ARBA" id="ARBA00022857"/>
    </source>
</evidence>
<accession>A0A0A1ZJD9</accession>
<evidence type="ECO:0000256" key="2">
    <source>
        <dbReference type="ARBA" id="ARBA00022719"/>
    </source>
</evidence>
<gene>
    <name evidence="8" type="primary">ndhO</name>
    <name evidence="9" type="ORF">EU91_0291</name>
</gene>
<sequence>MTESIQKKPLKKGSLVFVDRDKYVKSIEALASDDDLPNYVFEGPGEILSVKEEYAQIRWRRPVPDVWLKLDQLEEYIQ</sequence>
<proteinExistence type="inferred from homology"/>
<dbReference type="EC" id="7.1.1.-" evidence="8"/>
<keyword evidence="8" id="KW-0793">Thylakoid</keyword>
<keyword evidence="7 8" id="KW-0472">Membrane</keyword>
<evidence type="ECO:0000256" key="4">
    <source>
        <dbReference type="ARBA" id="ARBA00022957"/>
    </source>
</evidence>
<dbReference type="Pfam" id="PF11910">
    <property type="entry name" value="NdhO"/>
    <property type="match status" value="1"/>
</dbReference>
<dbReference type="STRING" id="59925.EU91_0291"/>
<keyword evidence="6 8" id="KW-0520">NAD</keyword>
<comment type="subcellular location">
    <subcellularLocation>
        <location evidence="8">Cellular thylakoid membrane</location>
        <topology evidence="8">Peripheral membrane protein</topology>
        <orientation evidence="8">Cytoplasmic side</orientation>
    </subcellularLocation>
</comment>
<dbReference type="AlphaFoldDB" id="A0A0A1ZJD9"/>
<name>A0A0A1ZJD9_PROMR</name>
<dbReference type="EMBL" id="JNAH01000003">
    <property type="protein sequence ID" value="KGF88359.1"/>
    <property type="molecule type" value="Genomic_DNA"/>
</dbReference>
<organism evidence="9 10">
    <name type="scientific">Prochlorococcus marinus str. GP2</name>
    <dbReference type="NCBI Taxonomy" id="59925"/>
    <lineage>
        <taxon>Bacteria</taxon>
        <taxon>Bacillati</taxon>
        <taxon>Cyanobacteriota</taxon>
        <taxon>Cyanophyceae</taxon>
        <taxon>Synechococcales</taxon>
        <taxon>Prochlorococcaceae</taxon>
        <taxon>Prochlorococcus</taxon>
    </lineage>
</organism>
<evidence type="ECO:0000256" key="7">
    <source>
        <dbReference type="ARBA" id="ARBA00023136"/>
    </source>
</evidence>
<dbReference type="GO" id="GO:0031676">
    <property type="term" value="C:plasma membrane-derived thylakoid membrane"/>
    <property type="evidence" value="ECO:0007669"/>
    <property type="project" value="UniProtKB-SubCell"/>
</dbReference>
<protein>
    <recommendedName>
        <fullName evidence="8">NAD(P)H-quinone oxidoreductase subunit O</fullName>
        <ecNumber evidence="8">7.1.1.-</ecNumber>
    </recommendedName>
    <alternativeName>
        <fullName evidence="8">NAD(P)H dehydrogenase I subunit O</fullName>
        <shortName evidence="8">NDH-1 subunit O</shortName>
        <shortName evidence="8">NDH-O</shortName>
    </alternativeName>
</protein>
<dbReference type="RefSeq" id="WP_032523899.1">
    <property type="nucleotide sequence ID" value="NZ_CP138934.1"/>
</dbReference>
<comment type="catalytic activity">
    <reaction evidence="8">
        <text>a plastoquinone + NADH + (n+1) H(+)(in) = a plastoquinol + NAD(+) + n H(+)(out)</text>
        <dbReference type="Rhea" id="RHEA:42608"/>
        <dbReference type="Rhea" id="RHEA-COMP:9561"/>
        <dbReference type="Rhea" id="RHEA-COMP:9562"/>
        <dbReference type="ChEBI" id="CHEBI:15378"/>
        <dbReference type="ChEBI" id="CHEBI:17757"/>
        <dbReference type="ChEBI" id="CHEBI:57540"/>
        <dbReference type="ChEBI" id="CHEBI:57945"/>
        <dbReference type="ChEBI" id="CHEBI:62192"/>
    </reaction>
</comment>
<evidence type="ECO:0000256" key="6">
    <source>
        <dbReference type="ARBA" id="ARBA00023027"/>
    </source>
</evidence>
<comment type="catalytic activity">
    <reaction evidence="8">
        <text>a plastoquinone + NADPH + (n+1) H(+)(in) = a plastoquinol + NADP(+) + n H(+)(out)</text>
        <dbReference type="Rhea" id="RHEA:42612"/>
        <dbReference type="Rhea" id="RHEA-COMP:9561"/>
        <dbReference type="Rhea" id="RHEA-COMP:9562"/>
        <dbReference type="ChEBI" id="CHEBI:15378"/>
        <dbReference type="ChEBI" id="CHEBI:17757"/>
        <dbReference type="ChEBI" id="CHEBI:57783"/>
        <dbReference type="ChEBI" id="CHEBI:58349"/>
        <dbReference type="ChEBI" id="CHEBI:62192"/>
    </reaction>
</comment>
<dbReference type="OrthoDB" id="426633at2"/>
<dbReference type="Proteomes" id="UP000030598">
    <property type="component" value="Unassembled WGS sequence"/>
</dbReference>
<dbReference type="eggNOG" id="ENOG5031XXZ">
    <property type="taxonomic scope" value="Bacteria"/>
</dbReference>
<evidence type="ECO:0000256" key="5">
    <source>
        <dbReference type="ARBA" id="ARBA00022967"/>
    </source>
</evidence>
<comment type="function">
    <text evidence="8">NDH-1 shuttles electrons from an unknown electron donor, via FMN and iron-sulfur (Fe-S) centers, to quinones in the respiratory and/or the photosynthetic chain. The immediate electron acceptor for the enzyme in this species is believed to be plastoquinone. Couples the redox reaction to proton translocation, and thus conserves the redox energy in a proton gradient. Cyanobacterial NDH-1 also plays a role in inorganic carbon-concentration.</text>
</comment>
<dbReference type="InterPro" id="IPR020905">
    <property type="entry name" value="NdhO"/>
</dbReference>
<comment type="similarity">
    <text evidence="8">Belongs to the complex I NdhO subunit family.</text>
</comment>
<reference evidence="10" key="1">
    <citation type="journal article" date="2014" name="Sci. Data">
        <title>Genomes of diverse isolates of the marine cyanobacterium Prochlorococcus.</title>
        <authorList>
            <person name="Biller S."/>
            <person name="Berube P."/>
            <person name="Thompson J."/>
            <person name="Kelly L."/>
            <person name="Roggensack S."/>
            <person name="Awad L."/>
            <person name="Roache-Johnson K."/>
            <person name="Ding H."/>
            <person name="Giovannoni S.J."/>
            <person name="Moore L.R."/>
            <person name="Chisholm S.W."/>
        </authorList>
    </citation>
    <scope>NUCLEOTIDE SEQUENCE [LARGE SCALE GENOMIC DNA]</scope>
    <source>
        <strain evidence="10">GP2</strain>
    </source>
</reference>
<dbReference type="HAMAP" id="MF_01354">
    <property type="entry name" value="NDH1_NDH1O"/>
    <property type="match status" value="1"/>
</dbReference>